<feature type="chain" id="PRO_5011887430" evidence="1">
    <location>
        <begin position="16"/>
        <end position="185"/>
    </location>
</feature>
<dbReference type="GO" id="GO:0000302">
    <property type="term" value="P:response to reactive oxygen species"/>
    <property type="evidence" value="ECO:0007669"/>
    <property type="project" value="TreeGrafter"/>
</dbReference>
<accession>A0A1B6C3D4</accession>
<dbReference type="EMBL" id="GEDC01016390">
    <property type="protein sequence ID" value="JAS20908.1"/>
    <property type="molecule type" value="Transcribed_RNA"/>
</dbReference>
<dbReference type="InterPro" id="IPR022272">
    <property type="entry name" value="Lipocalin_CS"/>
</dbReference>
<evidence type="ECO:0000313" key="2">
    <source>
        <dbReference type="EMBL" id="JAS07735.1"/>
    </source>
</evidence>
<protein>
    <submittedName>
        <fullName evidence="2">Uncharacterized protein</fullName>
    </submittedName>
</protein>
<dbReference type="GO" id="GO:0006629">
    <property type="term" value="P:lipid metabolic process"/>
    <property type="evidence" value="ECO:0007669"/>
    <property type="project" value="TreeGrafter"/>
</dbReference>
<dbReference type="PROSITE" id="PS00213">
    <property type="entry name" value="LIPOCALIN"/>
    <property type="match status" value="1"/>
</dbReference>
<dbReference type="PANTHER" id="PTHR10612:SF62">
    <property type="entry name" value="LIPOCALIN_CYTOSOLIC FATTY-ACID BINDING DOMAIN-CONTAINING PROTEIN"/>
    <property type="match status" value="1"/>
</dbReference>
<keyword evidence="1" id="KW-0732">Signal</keyword>
<dbReference type="EMBL" id="GEDC01029563">
    <property type="protein sequence ID" value="JAS07735.1"/>
    <property type="molecule type" value="Transcribed_RNA"/>
</dbReference>
<gene>
    <name evidence="3" type="ORF">g.42096</name>
    <name evidence="2" type="ORF">g.42097</name>
</gene>
<reference evidence="2" key="1">
    <citation type="submission" date="2015-12" db="EMBL/GenBank/DDBJ databases">
        <title>De novo transcriptome assembly of four potential Pierce s Disease insect vectors from Arizona vineyards.</title>
        <authorList>
            <person name="Tassone E.E."/>
        </authorList>
    </citation>
    <scope>NUCLEOTIDE SEQUENCE</scope>
</reference>
<dbReference type="AlphaFoldDB" id="A0A1B6C3D4"/>
<evidence type="ECO:0000313" key="3">
    <source>
        <dbReference type="EMBL" id="JAS20908.1"/>
    </source>
</evidence>
<feature type="signal peptide" evidence="1">
    <location>
        <begin position="1"/>
        <end position="15"/>
    </location>
</feature>
<sequence>MKVLLVIGLFCGVLARDCLKPQVLSSFDKNKFEGDWFSLAFQTPNKSEEVFYKDTKCSLNRFKLDQNGDSFTGEVDYLLGSNHIHYTGTFVLQDPSKANMKVKFASYPLAYTYDVVCSDYTTWAIIYSCAQIQDGHSSEFISLMGRDRRKYEELIQNEDAQQCFRGNLKSSMALLQRRPQEDCNN</sequence>
<name>A0A1B6C3D4_9HEMI</name>
<organism evidence="2">
    <name type="scientific">Clastoptera arizonana</name>
    <name type="common">Arizona spittle bug</name>
    <dbReference type="NCBI Taxonomy" id="38151"/>
    <lineage>
        <taxon>Eukaryota</taxon>
        <taxon>Metazoa</taxon>
        <taxon>Ecdysozoa</taxon>
        <taxon>Arthropoda</taxon>
        <taxon>Hexapoda</taxon>
        <taxon>Insecta</taxon>
        <taxon>Pterygota</taxon>
        <taxon>Neoptera</taxon>
        <taxon>Paraneoptera</taxon>
        <taxon>Hemiptera</taxon>
        <taxon>Auchenorrhyncha</taxon>
        <taxon>Cercopoidea</taxon>
        <taxon>Clastopteridae</taxon>
        <taxon>Clastoptera</taxon>
    </lineage>
</organism>
<dbReference type="GO" id="GO:0005737">
    <property type="term" value="C:cytoplasm"/>
    <property type="evidence" value="ECO:0007669"/>
    <property type="project" value="TreeGrafter"/>
</dbReference>
<dbReference type="SUPFAM" id="SSF50814">
    <property type="entry name" value="Lipocalins"/>
    <property type="match status" value="1"/>
</dbReference>
<proteinExistence type="predicted"/>
<dbReference type="PANTHER" id="PTHR10612">
    <property type="entry name" value="APOLIPOPROTEIN D"/>
    <property type="match status" value="1"/>
</dbReference>
<dbReference type="InterPro" id="IPR012674">
    <property type="entry name" value="Calycin"/>
</dbReference>
<evidence type="ECO:0000256" key="1">
    <source>
        <dbReference type="SAM" id="SignalP"/>
    </source>
</evidence>
<dbReference type="Gene3D" id="2.40.128.20">
    <property type="match status" value="1"/>
</dbReference>